<feature type="compositionally biased region" description="Polar residues" evidence="2">
    <location>
        <begin position="834"/>
        <end position="849"/>
    </location>
</feature>
<organism evidence="3 4">
    <name type="scientific">Blomia tropicalis</name>
    <name type="common">Mite</name>
    <dbReference type="NCBI Taxonomy" id="40697"/>
    <lineage>
        <taxon>Eukaryota</taxon>
        <taxon>Metazoa</taxon>
        <taxon>Ecdysozoa</taxon>
        <taxon>Arthropoda</taxon>
        <taxon>Chelicerata</taxon>
        <taxon>Arachnida</taxon>
        <taxon>Acari</taxon>
        <taxon>Acariformes</taxon>
        <taxon>Sarcoptiformes</taxon>
        <taxon>Astigmata</taxon>
        <taxon>Glycyphagoidea</taxon>
        <taxon>Echimyopodidae</taxon>
        <taxon>Blomia</taxon>
    </lineage>
</organism>
<feature type="compositionally biased region" description="Acidic residues" evidence="2">
    <location>
        <begin position="392"/>
        <end position="409"/>
    </location>
</feature>
<feature type="region of interest" description="Disordered" evidence="2">
    <location>
        <begin position="301"/>
        <end position="370"/>
    </location>
</feature>
<evidence type="ECO:0000256" key="2">
    <source>
        <dbReference type="SAM" id="MobiDB-lite"/>
    </source>
</evidence>
<dbReference type="PANTHER" id="PTHR16487:SF0">
    <property type="entry name" value="PROTEIN PHOSPHATASE 4 REGULATORY SUBUNIT 2-RELATED"/>
    <property type="match status" value="1"/>
</dbReference>
<accession>A0A9Q0MAR9</accession>
<comment type="similarity">
    <text evidence="1">Belongs to the PPP4R2 family.</text>
</comment>
<feature type="compositionally biased region" description="Low complexity" evidence="2">
    <location>
        <begin position="179"/>
        <end position="197"/>
    </location>
</feature>
<feature type="region of interest" description="Disordered" evidence="2">
    <location>
        <begin position="147"/>
        <end position="198"/>
    </location>
</feature>
<feature type="region of interest" description="Disordered" evidence="2">
    <location>
        <begin position="387"/>
        <end position="511"/>
    </location>
</feature>
<protein>
    <submittedName>
        <fullName evidence="3">Uncharacterized protein</fullName>
    </submittedName>
</protein>
<dbReference type="GO" id="GO:0030289">
    <property type="term" value="C:protein phosphatase 4 complex"/>
    <property type="evidence" value="ECO:0007669"/>
    <property type="project" value="InterPro"/>
</dbReference>
<dbReference type="InterPro" id="IPR015267">
    <property type="entry name" value="PPP4R2"/>
</dbReference>
<dbReference type="EMBL" id="JAPWDV010000001">
    <property type="protein sequence ID" value="KAJ6221818.1"/>
    <property type="molecule type" value="Genomic_DNA"/>
</dbReference>
<feature type="compositionally biased region" description="Basic and acidic residues" evidence="2">
    <location>
        <begin position="455"/>
        <end position="471"/>
    </location>
</feature>
<proteinExistence type="inferred from homology"/>
<feature type="compositionally biased region" description="Low complexity" evidence="2">
    <location>
        <begin position="314"/>
        <end position="364"/>
    </location>
</feature>
<dbReference type="Proteomes" id="UP001142055">
    <property type="component" value="Chromosome 1"/>
</dbReference>
<feature type="compositionally biased region" description="Low complexity" evidence="2">
    <location>
        <begin position="435"/>
        <end position="454"/>
    </location>
</feature>
<reference evidence="3" key="1">
    <citation type="submission" date="2022-12" db="EMBL/GenBank/DDBJ databases">
        <title>Genome assemblies of Blomia tropicalis.</title>
        <authorList>
            <person name="Cui Y."/>
        </authorList>
    </citation>
    <scope>NUCLEOTIDE SEQUENCE</scope>
    <source>
        <tissue evidence="3">Adult mites</tissue>
    </source>
</reference>
<feature type="region of interest" description="Disordered" evidence="2">
    <location>
        <begin position="809"/>
        <end position="849"/>
    </location>
</feature>
<comment type="caution">
    <text evidence="3">The sequence shown here is derived from an EMBL/GenBank/DDBJ whole genome shotgun (WGS) entry which is preliminary data.</text>
</comment>
<dbReference type="AlphaFoldDB" id="A0A9Q0MAR9"/>
<keyword evidence="4" id="KW-1185">Reference proteome</keyword>
<dbReference type="Pfam" id="PF09184">
    <property type="entry name" value="PPP4R2"/>
    <property type="match status" value="1"/>
</dbReference>
<feature type="compositionally biased region" description="Polar residues" evidence="2">
    <location>
        <begin position="476"/>
        <end position="486"/>
    </location>
</feature>
<feature type="region of interest" description="Disordered" evidence="2">
    <location>
        <begin position="258"/>
        <end position="282"/>
    </location>
</feature>
<dbReference type="GO" id="GO:0005634">
    <property type="term" value="C:nucleus"/>
    <property type="evidence" value="ECO:0007669"/>
    <property type="project" value="TreeGrafter"/>
</dbReference>
<sequence>MVELDYDQVLEELTNFTKKDNGTDSPLFSEILERYLERIAKNGDIVFPWSKVKPFIRGKLELVMDNFYRDHPLTETQIRVPNCKPFDYDNTKNEIMKSFDWFYAAPFTIQRLCELLVEPGKHYHRTDKLMRCIEKNILVVSTVQPRSNKYATPETMERQPNFKDLYPHCNLNNSKSSDHSSSTSSASSSSSTSSVGSGTAVMNGSVTIDSSQTQANNNSYATQSTYHPMSNEFYDQTGQPINNHHSSLLDHMLERNESHGGHHGNHPFIIKHNTHHSSPQTSLAPIQQLDSFTNVFVTTTSATQHHPHSHSHHITQLNSSYSSTTTATTDANTTITNGSSNSSGIKISGTNSNNNGQQQQQQQQSKQTFDWSHSPLLPWIKNAFRSQLPNNDENEDIIVDDDEDENDEGIVDRRDEFKSTNATKNSKDEKDPFFYTTDSSNSNTSDSSTYNSDNSNERDDTESETKKDKNEAATLCSENEQLTIPVTESEENSAIPKKRPSPTSSPNEPNKTVIMSETIQTEEKEQQVENSVSPLTPKKIRIHCEEDQSDALKYVIPDQSGTSSVKDIVNEMAQESGLIGSTIEEVETVENDDSIPMEMNVEDSNQKEESVMINEVVVNDEKEETSTTHIETINDQPFADICIDFNEGDVTIQAAAITEKNIFFILKNRLFIFSFKSYDPGRMNIQLNKRYILNYGIEKLPNVTINDHINSMFVKQRLDDKKQFICYTILSNNESVYCQSQDENEQLMFSKSDGLLQGNQKLVLKMGEQREAIKLDITNGTLASGMFNFTKKLITFEYIRRRDIILFPDDQKPIPGASQPTSSSPLTMTSPKSNSKTLKNAIKSGSSNR</sequence>
<name>A0A9Q0MAR9_BLOTA</name>
<feature type="compositionally biased region" description="Low complexity" evidence="2">
    <location>
        <begin position="818"/>
        <end position="833"/>
    </location>
</feature>
<evidence type="ECO:0000256" key="1">
    <source>
        <dbReference type="ARBA" id="ARBA00009207"/>
    </source>
</evidence>
<dbReference type="GO" id="GO:0005737">
    <property type="term" value="C:cytoplasm"/>
    <property type="evidence" value="ECO:0007669"/>
    <property type="project" value="TreeGrafter"/>
</dbReference>
<dbReference type="PANTHER" id="PTHR16487">
    <property type="entry name" value="PPP4R2-RELATED PROTEIN"/>
    <property type="match status" value="1"/>
</dbReference>
<feature type="compositionally biased region" description="Polar residues" evidence="2">
    <location>
        <begin position="501"/>
        <end position="511"/>
    </location>
</feature>
<gene>
    <name evidence="3" type="ORF">RDWZM_000363</name>
</gene>
<evidence type="ECO:0000313" key="3">
    <source>
        <dbReference type="EMBL" id="KAJ6221818.1"/>
    </source>
</evidence>
<dbReference type="GO" id="GO:0019888">
    <property type="term" value="F:protein phosphatase regulator activity"/>
    <property type="evidence" value="ECO:0007669"/>
    <property type="project" value="InterPro"/>
</dbReference>
<evidence type="ECO:0000313" key="4">
    <source>
        <dbReference type="Proteomes" id="UP001142055"/>
    </source>
</evidence>